<feature type="region of interest" description="Disordered" evidence="1">
    <location>
        <begin position="306"/>
        <end position="326"/>
    </location>
</feature>
<keyword evidence="2" id="KW-1133">Transmembrane helix</keyword>
<protein>
    <submittedName>
        <fullName evidence="3">Uncharacterized protein</fullName>
    </submittedName>
</protein>
<keyword evidence="4" id="KW-1185">Reference proteome</keyword>
<evidence type="ECO:0000256" key="1">
    <source>
        <dbReference type="SAM" id="MobiDB-lite"/>
    </source>
</evidence>
<dbReference type="Proteomes" id="UP000053593">
    <property type="component" value="Unassembled WGS sequence"/>
</dbReference>
<feature type="transmembrane region" description="Helical" evidence="2">
    <location>
        <begin position="16"/>
        <end position="38"/>
    </location>
</feature>
<reference evidence="3 4" key="1">
    <citation type="submission" date="2014-04" db="EMBL/GenBank/DDBJ databases">
        <title>Evolutionary Origins and Diversification of the Mycorrhizal Mutualists.</title>
        <authorList>
            <consortium name="DOE Joint Genome Institute"/>
            <consortium name="Mycorrhizal Genomics Consortium"/>
            <person name="Kohler A."/>
            <person name="Kuo A."/>
            <person name="Nagy L.G."/>
            <person name="Floudas D."/>
            <person name="Copeland A."/>
            <person name="Barry K.W."/>
            <person name="Cichocki N."/>
            <person name="Veneault-Fourrey C."/>
            <person name="LaButti K."/>
            <person name="Lindquist E.A."/>
            <person name="Lipzen A."/>
            <person name="Lundell T."/>
            <person name="Morin E."/>
            <person name="Murat C."/>
            <person name="Riley R."/>
            <person name="Ohm R."/>
            <person name="Sun H."/>
            <person name="Tunlid A."/>
            <person name="Henrissat B."/>
            <person name="Grigoriev I.V."/>
            <person name="Hibbett D.S."/>
            <person name="Martin F."/>
        </authorList>
    </citation>
    <scope>NUCLEOTIDE SEQUENCE [LARGE SCALE GENOMIC DNA]</scope>
    <source>
        <strain evidence="3 4">FD-317 M1</strain>
    </source>
</reference>
<evidence type="ECO:0000313" key="3">
    <source>
        <dbReference type="EMBL" id="KIK54158.1"/>
    </source>
</evidence>
<feature type="transmembrane region" description="Helical" evidence="2">
    <location>
        <begin position="140"/>
        <end position="163"/>
    </location>
</feature>
<feature type="transmembrane region" description="Helical" evidence="2">
    <location>
        <begin position="58"/>
        <end position="76"/>
    </location>
</feature>
<sequence length="444" mass="48571">MADIVAETFNQDVRPLVISLIFLFYGSSLILGAVYISLQLQQRRSQSEKKFQHPFYPVSLAVLFLLATAGIIVSVYDVENGIQTFMVVLTDQYPTYRLQLLAKYRTAVGSLFAAANWVADAILIYRCYHVWNGKLWVSSVPAVLSVINTGIAFASAATTQIGSGELIATSYSHEAVVGDDLDYVFLGLNAFNNILLTALLAGRIWWLSRVHSRLLKAGGRDKRLNAIISIFVESGSLYPVALIICLIIQAKKSTATMTPILLQIVGIAPMLIMVRTSLGLGVDGRSPHQDTEAELEDAYSSTRVTSEVKGAVHSSTSDPDQPTFTLRSDYLSTPLQSSRSVYSGGGSNYSGNIGHGNFQTMSLVNTEGTKTPNDNHTEMENGSGFRPEKMFAEMHYQPTSIQSTQTQMIFYSGNGTSSEPSSSRSAHFQESGRLQPLRYSADQV</sequence>
<feature type="region of interest" description="Disordered" evidence="1">
    <location>
        <begin position="412"/>
        <end position="444"/>
    </location>
</feature>
<accession>A0A0D0CGS6</accession>
<dbReference type="AlphaFoldDB" id="A0A0D0CGS6"/>
<keyword evidence="2" id="KW-0472">Membrane</keyword>
<feature type="transmembrane region" description="Helical" evidence="2">
    <location>
        <begin position="256"/>
        <end position="274"/>
    </location>
</feature>
<gene>
    <name evidence="3" type="ORF">GYMLUDRAFT_249760</name>
</gene>
<proteinExistence type="predicted"/>
<evidence type="ECO:0000256" key="2">
    <source>
        <dbReference type="SAM" id="Phobius"/>
    </source>
</evidence>
<feature type="compositionally biased region" description="Low complexity" evidence="1">
    <location>
        <begin position="412"/>
        <end position="425"/>
    </location>
</feature>
<dbReference type="HOGENOM" id="CLU_050081_0_0_1"/>
<keyword evidence="2" id="KW-0812">Transmembrane</keyword>
<feature type="transmembrane region" description="Helical" evidence="2">
    <location>
        <begin position="107"/>
        <end position="128"/>
    </location>
</feature>
<name>A0A0D0CGS6_9AGAR</name>
<dbReference type="EMBL" id="KN834819">
    <property type="protein sequence ID" value="KIK54158.1"/>
    <property type="molecule type" value="Genomic_DNA"/>
</dbReference>
<evidence type="ECO:0000313" key="4">
    <source>
        <dbReference type="Proteomes" id="UP000053593"/>
    </source>
</evidence>
<dbReference type="OrthoDB" id="3226582at2759"/>
<feature type="transmembrane region" description="Helical" evidence="2">
    <location>
        <begin position="183"/>
        <end position="206"/>
    </location>
</feature>
<feature type="transmembrane region" description="Helical" evidence="2">
    <location>
        <begin position="227"/>
        <end position="250"/>
    </location>
</feature>
<organism evidence="3 4">
    <name type="scientific">Collybiopsis luxurians FD-317 M1</name>
    <dbReference type="NCBI Taxonomy" id="944289"/>
    <lineage>
        <taxon>Eukaryota</taxon>
        <taxon>Fungi</taxon>
        <taxon>Dikarya</taxon>
        <taxon>Basidiomycota</taxon>
        <taxon>Agaricomycotina</taxon>
        <taxon>Agaricomycetes</taxon>
        <taxon>Agaricomycetidae</taxon>
        <taxon>Agaricales</taxon>
        <taxon>Marasmiineae</taxon>
        <taxon>Omphalotaceae</taxon>
        <taxon>Collybiopsis</taxon>
        <taxon>Collybiopsis luxurians</taxon>
    </lineage>
</organism>
<feature type="compositionally biased region" description="Polar residues" evidence="1">
    <location>
        <begin position="313"/>
        <end position="326"/>
    </location>
</feature>